<sequence>MGYLLVSSDFQLSSRLQESHSETVTLLVPEETWNRYSEKEARKLPLRIPYLLQRYGKYLSAMPRLGKKAGRTLYQPSVGPRRMKRVNARLSTGSWTFLGTLAQAHGVSRCFLFNYLLWLEAVGVGDSIERTMNEGVPTFHRYYSYILTLDLLNNRVTRRLRCKPASHFYALNYTNWYPEFRNSPTNPQKNI</sequence>
<name>A0A6N4QGU0_9LEPT</name>
<dbReference type="Pfam" id="PF07600">
    <property type="entry name" value="DUF1564"/>
    <property type="match status" value="1"/>
</dbReference>
<protein>
    <submittedName>
        <fullName evidence="1">DUF1564 domain-containing protein</fullName>
    </submittedName>
</protein>
<dbReference type="Proteomes" id="UP000297613">
    <property type="component" value="Unassembled WGS sequence"/>
</dbReference>
<dbReference type="EMBL" id="RQGM01000052">
    <property type="protein sequence ID" value="TGL82889.1"/>
    <property type="molecule type" value="Genomic_DNA"/>
</dbReference>
<dbReference type="RefSeq" id="WP_135572250.1">
    <property type="nucleotide sequence ID" value="NZ_RQGK01000034.1"/>
</dbReference>
<evidence type="ECO:0000313" key="2">
    <source>
        <dbReference type="Proteomes" id="UP000297613"/>
    </source>
</evidence>
<accession>A0A6N4QGU0</accession>
<comment type="caution">
    <text evidence="1">The sequence shown here is derived from an EMBL/GenBank/DDBJ whole genome shotgun (WGS) entry which is preliminary data.</text>
</comment>
<proteinExistence type="predicted"/>
<dbReference type="InterPro" id="IPR011458">
    <property type="entry name" value="DUF1564"/>
</dbReference>
<dbReference type="AlphaFoldDB" id="A0A6N4QGU0"/>
<reference evidence="1 2" key="1">
    <citation type="journal article" date="2019" name="PLoS Negl. Trop. Dis.">
        <title>Revisiting the worldwide diversity of Leptospira species in the environment.</title>
        <authorList>
            <person name="Vincent A.T."/>
            <person name="Schiettekatte O."/>
            <person name="Bourhy P."/>
            <person name="Veyrier F.J."/>
            <person name="Picardeau M."/>
        </authorList>
    </citation>
    <scope>NUCLEOTIDE SEQUENCE [LARGE SCALE GENOMIC DNA]</scope>
    <source>
        <strain evidence="1 2">201702445</strain>
    </source>
</reference>
<evidence type="ECO:0000313" key="1">
    <source>
        <dbReference type="EMBL" id="TGL82889.1"/>
    </source>
</evidence>
<organism evidence="1 2">
    <name type="scientific">Leptospira yasudae</name>
    <dbReference type="NCBI Taxonomy" id="2202201"/>
    <lineage>
        <taxon>Bacteria</taxon>
        <taxon>Pseudomonadati</taxon>
        <taxon>Spirochaetota</taxon>
        <taxon>Spirochaetia</taxon>
        <taxon>Leptospirales</taxon>
        <taxon>Leptospiraceae</taxon>
        <taxon>Leptospira</taxon>
    </lineage>
</organism>
<gene>
    <name evidence="1" type="ORF">EHQ83_13185</name>
</gene>